<comment type="subcellular location">
    <subcellularLocation>
        <location evidence="1">Membrane</location>
        <topology evidence="1">Multi-pass membrane protein</topology>
    </subcellularLocation>
</comment>
<dbReference type="GO" id="GO:0034162">
    <property type="term" value="P:toll-like receptor 9 signaling pathway"/>
    <property type="evidence" value="ECO:0007669"/>
    <property type="project" value="TreeGrafter"/>
</dbReference>
<dbReference type="InterPro" id="IPR043268">
    <property type="entry name" value="UNC93B1"/>
</dbReference>
<organism evidence="4 5">
    <name type="scientific">Phasianus colchicus</name>
    <name type="common">Common pheasant</name>
    <dbReference type="NCBI Taxonomy" id="9054"/>
    <lineage>
        <taxon>Eukaryota</taxon>
        <taxon>Metazoa</taxon>
        <taxon>Chordata</taxon>
        <taxon>Craniata</taxon>
        <taxon>Vertebrata</taxon>
        <taxon>Euteleostomi</taxon>
        <taxon>Archelosauria</taxon>
        <taxon>Archosauria</taxon>
        <taxon>Dinosauria</taxon>
        <taxon>Saurischia</taxon>
        <taxon>Theropoda</taxon>
        <taxon>Coelurosauria</taxon>
        <taxon>Aves</taxon>
        <taxon>Neognathae</taxon>
        <taxon>Galloanserae</taxon>
        <taxon>Galliformes</taxon>
        <taxon>Phasianidae</taxon>
        <taxon>Phasianinae</taxon>
        <taxon>Phasianus</taxon>
    </lineage>
</organism>
<reference evidence="4" key="1">
    <citation type="submission" date="2025-08" db="UniProtKB">
        <authorList>
            <consortium name="Ensembl"/>
        </authorList>
    </citation>
    <scope>IDENTIFICATION</scope>
</reference>
<feature type="transmembrane region" description="Helical" evidence="3">
    <location>
        <begin position="78"/>
        <end position="96"/>
    </location>
</feature>
<keyword evidence="3" id="KW-1133">Transmembrane helix</keyword>
<dbReference type="SUPFAM" id="SSF103473">
    <property type="entry name" value="MFS general substrate transporter"/>
    <property type="match status" value="1"/>
</dbReference>
<evidence type="ECO:0000313" key="4">
    <source>
        <dbReference type="Ensembl" id="ENSPCLP00000017795.1"/>
    </source>
</evidence>
<dbReference type="GO" id="GO:0002224">
    <property type="term" value="P:toll-like receptor signaling pathway"/>
    <property type="evidence" value="ECO:0007669"/>
    <property type="project" value="InterPro"/>
</dbReference>
<dbReference type="Proteomes" id="UP000472261">
    <property type="component" value="Unplaced"/>
</dbReference>
<dbReference type="InterPro" id="IPR036259">
    <property type="entry name" value="MFS_trans_sf"/>
</dbReference>
<reference evidence="4" key="2">
    <citation type="submission" date="2025-09" db="UniProtKB">
        <authorList>
            <consortium name="Ensembl"/>
        </authorList>
    </citation>
    <scope>IDENTIFICATION</scope>
</reference>
<dbReference type="Ensembl" id="ENSPCLT00000023706.1">
    <property type="protein sequence ID" value="ENSPCLP00000017795.1"/>
    <property type="gene ID" value="ENSPCLG00000014837.1"/>
</dbReference>
<feature type="transmembrane region" description="Helical" evidence="3">
    <location>
        <begin position="39"/>
        <end position="66"/>
    </location>
</feature>
<accession>A0A669QDH1</accession>
<dbReference type="OMA" id="RDNSHQP"/>
<feature type="compositionally biased region" description="Basic and acidic residues" evidence="2">
    <location>
        <begin position="150"/>
        <end position="160"/>
    </location>
</feature>
<dbReference type="GO" id="GO:0005768">
    <property type="term" value="C:endosome"/>
    <property type="evidence" value="ECO:0007669"/>
    <property type="project" value="TreeGrafter"/>
</dbReference>
<dbReference type="PANTHER" id="PTHR46744:SF1">
    <property type="entry name" value="PROTEIN UNC-93 HOMOLOG B1"/>
    <property type="match status" value="1"/>
</dbReference>
<evidence type="ECO:0000256" key="1">
    <source>
        <dbReference type="ARBA" id="ARBA00004141"/>
    </source>
</evidence>
<protein>
    <submittedName>
        <fullName evidence="4">Uncharacterized protein</fullName>
    </submittedName>
</protein>
<dbReference type="GO" id="GO:0006886">
    <property type="term" value="P:intracellular protein transport"/>
    <property type="evidence" value="ECO:0007669"/>
    <property type="project" value="TreeGrafter"/>
</dbReference>
<sequence length="174" mass="20129">MLRLRRQYPLLAGASLHAAILVTLFCWAPVPRQVDQAPLLYAIAALWGMGSALNKTGISILLGMLYEDKERQDFVFTIYHWWQALAIFVVYLWSGLPMKVMRLSHMLTPRRLAQRVAFRLPRMPRPRHRTSGYRYLEEDDSDETNSEGEGTSRDNSHQPAEEDETPRDDGEQRN</sequence>
<evidence type="ECO:0000256" key="3">
    <source>
        <dbReference type="SAM" id="Phobius"/>
    </source>
</evidence>
<keyword evidence="3" id="KW-0472">Membrane</keyword>
<keyword evidence="3" id="KW-0812">Transmembrane</keyword>
<dbReference type="GO" id="GO:0034154">
    <property type="term" value="P:toll-like receptor 7 signaling pathway"/>
    <property type="evidence" value="ECO:0007669"/>
    <property type="project" value="TreeGrafter"/>
</dbReference>
<feature type="transmembrane region" description="Helical" evidence="3">
    <location>
        <begin position="6"/>
        <end position="27"/>
    </location>
</feature>
<dbReference type="PANTHER" id="PTHR46744">
    <property type="entry name" value="PROTEIN UNC-93 HOMOLOG B1"/>
    <property type="match status" value="1"/>
</dbReference>
<dbReference type="GO" id="GO:0035325">
    <property type="term" value="F:Toll-like receptor binding"/>
    <property type="evidence" value="ECO:0007669"/>
    <property type="project" value="InterPro"/>
</dbReference>
<dbReference type="GO" id="GO:0005764">
    <property type="term" value="C:lysosome"/>
    <property type="evidence" value="ECO:0007669"/>
    <property type="project" value="TreeGrafter"/>
</dbReference>
<feature type="region of interest" description="Disordered" evidence="2">
    <location>
        <begin position="124"/>
        <end position="174"/>
    </location>
</feature>
<feature type="compositionally biased region" description="Acidic residues" evidence="2">
    <location>
        <begin position="137"/>
        <end position="146"/>
    </location>
</feature>
<name>A0A669QDH1_PHACC</name>
<evidence type="ECO:0000313" key="5">
    <source>
        <dbReference type="Proteomes" id="UP000472261"/>
    </source>
</evidence>
<dbReference type="AlphaFoldDB" id="A0A669QDH1"/>
<dbReference type="GO" id="GO:0034138">
    <property type="term" value="P:toll-like receptor 3 signaling pathway"/>
    <property type="evidence" value="ECO:0007669"/>
    <property type="project" value="TreeGrafter"/>
</dbReference>
<dbReference type="GO" id="GO:0016020">
    <property type="term" value="C:membrane"/>
    <property type="evidence" value="ECO:0007669"/>
    <property type="project" value="UniProtKB-SubCell"/>
</dbReference>
<keyword evidence="5" id="KW-1185">Reference proteome</keyword>
<proteinExistence type="predicted"/>
<evidence type="ECO:0000256" key="2">
    <source>
        <dbReference type="SAM" id="MobiDB-lite"/>
    </source>
</evidence>